<feature type="transmembrane region" description="Helical" evidence="9">
    <location>
        <begin position="117"/>
        <end position="137"/>
    </location>
</feature>
<evidence type="ECO:0000313" key="13">
    <source>
        <dbReference type="Proteomes" id="UP000294830"/>
    </source>
</evidence>
<reference evidence="12 13" key="1">
    <citation type="submission" date="2019-03" db="EMBL/GenBank/DDBJ databases">
        <title>Genomic Encyclopedia of Archaeal and Bacterial Type Strains, Phase II (KMG-II): from individual species to whole genera.</title>
        <authorList>
            <person name="Goeker M."/>
        </authorList>
    </citation>
    <scope>NUCLEOTIDE SEQUENCE [LARGE SCALE GENOMIC DNA]</scope>
    <source>
        <strain evidence="12 13">RL-C</strain>
    </source>
</reference>
<evidence type="ECO:0000256" key="8">
    <source>
        <dbReference type="ARBA" id="ARBA00023136"/>
    </source>
</evidence>
<name>A0A4R2EHX6_9BACT</name>
<dbReference type="GO" id="GO:0005886">
    <property type="term" value="C:plasma membrane"/>
    <property type="evidence" value="ECO:0007669"/>
    <property type="project" value="TreeGrafter"/>
</dbReference>
<dbReference type="InterPro" id="IPR058533">
    <property type="entry name" value="Cation_efflux_TM"/>
</dbReference>
<dbReference type="EMBL" id="SLWB01000006">
    <property type="protein sequence ID" value="TCN68588.1"/>
    <property type="molecule type" value="Genomic_DNA"/>
</dbReference>
<keyword evidence="8 9" id="KW-0472">Membrane</keyword>
<dbReference type="NCBIfam" id="TIGR01297">
    <property type="entry name" value="CDF"/>
    <property type="match status" value="1"/>
</dbReference>
<keyword evidence="5" id="KW-0862">Zinc</keyword>
<dbReference type="AlphaFoldDB" id="A0A4R2EHX6"/>
<dbReference type="SUPFAM" id="SSF161111">
    <property type="entry name" value="Cation efflux protein transmembrane domain-like"/>
    <property type="match status" value="1"/>
</dbReference>
<dbReference type="InterPro" id="IPR027469">
    <property type="entry name" value="Cation_efflux_TMD_sf"/>
</dbReference>
<evidence type="ECO:0000256" key="2">
    <source>
        <dbReference type="ARBA" id="ARBA00008873"/>
    </source>
</evidence>
<feature type="transmembrane region" description="Helical" evidence="9">
    <location>
        <begin position="18"/>
        <end position="36"/>
    </location>
</feature>
<comment type="similarity">
    <text evidence="2">Belongs to the cation diffusion facilitator (CDF) transporter (TC 2.A.4) family. SLC30A subfamily.</text>
</comment>
<feature type="transmembrane region" description="Helical" evidence="9">
    <location>
        <begin position="83"/>
        <end position="105"/>
    </location>
</feature>
<dbReference type="GO" id="GO:0005385">
    <property type="term" value="F:zinc ion transmembrane transporter activity"/>
    <property type="evidence" value="ECO:0007669"/>
    <property type="project" value="TreeGrafter"/>
</dbReference>
<evidence type="ECO:0000256" key="3">
    <source>
        <dbReference type="ARBA" id="ARBA00022448"/>
    </source>
</evidence>
<evidence type="ECO:0000259" key="10">
    <source>
        <dbReference type="Pfam" id="PF01545"/>
    </source>
</evidence>
<keyword evidence="13" id="KW-1185">Reference proteome</keyword>
<sequence length="295" mass="32731">MHDHSTHSPHHPNGALKIALFLNGGFAIIEFIGGILTNSTAILSDAIHDLGDAAAIGTAIYFEKISRKQRDKKYTYGYKRYSPLAALINTLILLVGSTVVLFQAVPRLLDPQPLNSSGMILLAILGLIFNGIAVVRLKKETSSVSKKAVLLHLLEDVLGWLAVLLGSIIIKLTGWTIVDPIMSLGITMFILFNVFKNLRSIFKIFMQSAPDGIDENEILRKIKKDPQVVGVHDVHLWTMDGSYHVATIHVVVRYGLSNDEQVSLKQNICKLMDDFDIDHVTIEVEFDTENCQKCD</sequence>
<dbReference type="InterPro" id="IPR027470">
    <property type="entry name" value="Cation_efflux_CTD"/>
</dbReference>
<evidence type="ECO:0000313" key="12">
    <source>
        <dbReference type="EMBL" id="TCN68588.1"/>
    </source>
</evidence>
<keyword evidence="7" id="KW-0406">Ion transport</keyword>
<evidence type="ECO:0000256" key="7">
    <source>
        <dbReference type="ARBA" id="ARBA00023065"/>
    </source>
</evidence>
<dbReference type="PANTHER" id="PTHR11562:SF17">
    <property type="entry name" value="RE54080P-RELATED"/>
    <property type="match status" value="1"/>
</dbReference>
<dbReference type="SUPFAM" id="SSF160240">
    <property type="entry name" value="Cation efflux protein cytoplasmic domain-like"/>
    <property type="match status" value="1"/>
</dbReference>
<keyword evidence="4 9" id="KW-0812">Transmembrane</keyword>
<feature type="domain" description="Cation efflux protein cytoplasmic" evidence="11">
    <location>
        <begin position="210"/>
        <end position="285"/>
    </location>
</feature>
<comment type="subcellular location">
    <subcellularLocation>
        <location evidence="1">Membrane</location>
        <topology evidence="1">Multi-pass membrane protein</topology>
    </subcellularLocation>
</comment>
<keyword evidence="6 9" id="KW-1133">Transmembrane helix</keyword>
<keyword evidence="3" id="KW-0813">Transport</keyword>
<gene>
    <name evidence="12" type="ORF">CLV25_106170</name>
</gene>
<proteinExistence type="inferred from homology"/>
<evidence type="ECO:0000256" key="1">
    <source>
        <dbReference type="ARBA" id="ARBA00004141"/>
    </source>
</evidence>
<dbReference type="RefSeq" id="WP_131839163.1">
    <property type="nucleotide sequence ID" value="NZ_SLWB01000006.1"/>
</dbReference>
<evidence type="ECO:0000256" key="6">
    <source>
        <dbReference type="ARBA" id="ARBA00022989"/>
    </source>
</evidence>
<dbReference type="Gene3D" id="1.20.1510.10">
    <property type="entry name" value="Cation efflux protein transmembrane domain"/>
    <property type="match status" value="1"/>
</dbReference>
<accession>A0A4R2EHX6</accession>
<evidence type="ECO:0000256" key="5">
    <source>
        <dbReference type="ARBA" id="ARBA00022906"/>
    </source>
</evidence>
<protein>
    <submittedName>
        <fullName evidence="12">Cobalt-zinc-cadmium efflux system protein</fullName>
    </submittedName>
</protein>
<keyword evidence="5" id="KW-0864">Zinc transport</keyword>
<feature type="domain" description="Cation efflux protein transmembrane" evidence="10">
    <location>
        <begin position="16"/>
        <end position="205"/>
    </location>
</feature>
<dbReference type="InterPro" id="IPR002524">
    <property type="entry name" value="Cation_efflux"/>
</dbReference>
<evidence type="ECO:0000256" key="4">
    <source>
        <dbReference type="ARBA" id="ARBA00022692"/>
    </source>
</evidence>
<dbReference type="PANTHER" id="PTHR11562">
    <property type="entry name" value="CATION EFFLUX PROTEIN/ ZINC TRANSPORTER"/>
    <property type="match status" value="1"/>
</dbReference>
<dbReference type="InterPro" id="IPR036837">
    <property type="entry name" value="Cation_efflux_CTD_sf"/>
</dbReference>
<dbReference type="Pfam" id="PF01545">
    <property type="entry name" value="Cation_efflux"/>
    <property type="match status" value="1"/>
</dbReference>
<evidence type="ECO:0000256" key="9">
    <source>
        <dbReference type="SAM" id="Phobius"/>
    </source>
</evidence>
<dbReference type="Pfam" id="PF16916">
    <property type="entry name" value="ZT_dimer"/>
    <property type="match status" value="1"/>
</dbReference>
<dbReference type="InterPro" id="IPR050681">
    <property type="entry name" value="CDF/SLC30A"/>
</dbReference>
<evidence type="ECO:0000259" key="11">
    <source>
        <dbReference type="Pfam" id="PF16916"/>
    </source>
</evidence>
<dbReference type="Proteomes" id="UP000294830">
    <property type="component" value="Unassembled WGS sequence"/>
</dbReference>
<feature type="transmembrane region" description="Helical" evidence="9">
    <location>
        <begin position="176"/>
        <end position="195"/>
    </location>
</feature>
<organism evidence="12 13">
    <name type="scientific">Acetobacteroides hydrogenigenes</name>
    <dbReference type="NCBI Taxonomy" id="979970"/>
    <lineage>
        <taxon>Bacteria</taxon>
        <taxon>Pseudomonadati</taxon>
        <taxon>Bacteroidota</taxon>
        <taxon>Bacteroidia</taxon>
        <taxon>Bacteroidales</taxon>
        <taxon>Rikenellaceae</taxon>
        <taxon>Acetobacteroides</taxon>
    </lineage>
</organism>
<feature type="transmembrane region" description="Helical" evidence="9">
    <location>
        <begin position="149"/>
        <end position="170"/>
    </location>
</feature>
<comment type="caution">
    <text evidence="12">The sequence shown here is derived from an EMBL/GenBank/DDBJ whole genome shotgun (WGS) entry which is preliminary data.</text>
</comment>
<dbReference type="OrthoDB" id="9809646at2"/>